<proteinExistence type="predicted"/>
<dbReference type="EMBL" id="JBAHYK010000858">
    <property type="protein sequence ID" value="KAL0570890.1"/>
    <property type="molecule type" value="Genomic_DNA"/>
</dbReference>
<comment type="caution">
    <text evidence="2">The sequence shown here is derived from an EMBL/GenBank/DDBJ whole genome shotgun (WGS) entry which is preliminary data.</text>
</comment>
<feature type="region of interest" description="Disordered" evidence="1">
    <location>
        <begin position="301"/>
        <end position="359"/>
    </location>
</feature>
<keyword evidence="3" id="KW-1185">Reference proteome</keyword>
<evidence type="ECO:0000313" key="2">
    <source>
        <dbReference type="EMBL" id="KAL0570890.1"/>
    </source>
</evidence>
<organism evidence="2 3">
    <name type="scientific">Marasmius crinis-equi</name>
    <dbReference type="NCBI Taxonomy" id="585013"/>
    <lineage>
        <taxon>Eukaryota</taxon>
        <taxon>Fungi</taxon>
        <taxon>Dikarya</taxon>
        <taxon>Basidiomycota</taxon>
        <taxon>Agaricomycotina</taxon>
        <taxon>Agaricomycetes</taxon>
        <taxon>Agaricomycetidae</taxon>
        <taxon>Agaricales</taxon>
        <taxon>Marasmiineae</taxon>
        <taxon>Marasmiaceae</taxon>
        <taxon>Marasmius</taxon>
    </lineage>
</organism>
<evidence type="ECO:0000313" key="3">
    <source>
        <dbReference type="Proteomes" id="UP001465976"/>
    </source>
</evidence>
<sequence>MHVDKSAQLPTPFAEFQDTMPPLPFSISFPSTNAAEGNKNQLTRSQHYESLLFGYGLGYPLWDPTPRQTRAGEEYVVNIGDVGVIPGRLPFNTLFNITQPPDSLANRDGIPLGVDPPCPINPRWLTVIEKYHQEETLFVRPKQSISSQNAEDLDGKRVFNLTLNRTPGVLLLLPQGGALEVLEQKGKFTLHIQQYWRYWFDWAEQQGDLSDHQGLYVVTGVEKCPAWVIAAWDEDATMTSSDDSQSQTLTFELMGDGTCNWRRFPPARCEKRSFTSRAGDPPKESVFIRGFWIDRSSGVLSGSMPSPCPPPQFGGDDSGRSSGQSQGPSSSTGPSSNLSSLFPPPATSSRYSGTPDSHSNTTDLATDMLVYDLNLDLSGDYLGLVRHPCQTINKLAFDLISKTCPSLLESGCIAFSHDEDWMSIASEFGDELLWESDLIRRVCNRFKFVVEGGKS</sequence>
<gene>
    <name evidence="2" type="ORF">V5O48_011068</name>
</gene>
<accession>A0ABR3F6K5</accession>
<evidence type="ECO:0000256" key="1">
    <source>
        <dbReference type="SAM" id="MobiDB-lite"/>
    </source>
</evidence>
<dbReference type="Proteomes" id="UP001465976">
    <property type="component" value="Unassembled WGS sequence"/>
</dbReference>
<feature type="compositionally biased region" description="Polar residues" evidence="1">
    <location>
        <begin position="347"/>
        <end position="359"/>
    </location>
</feature>
<name>A0ABR3F6K5_9AGAR</name>
<feature type="compositionally biased region" description="Low complexity" evidence="1">
    <location>
        <begin position="320"/>
        <end position="341"/>
    </location>
</feature>
<protein>
    <submittedName>
        <fullName evidence="2">Uncharacterized protein</fullName>
    </submittedName>
</protein>
<reference evidence="2 3" key="1">
    <citation type="submission" date="2024-02" db="EMBL/GenBank/DDBJ databases">
        <title>A draft genome for the cacao thread blight pathogen Marasmius crinis-equi.</title>
        <authorList>
            <person name="Cohen S.P."/>
            <person name="Baruah I.K."/>
            <person name="Amoako-Attah I."/>
            <person name="Bukari Y."/>
            <person name="Meinhardt L.W."/>
            <person name="Bailey B.A."/>
        </authorList>
    </citation>
    <scope>NUCLEOTIDE SEQUENCE [LARGE SCALE GENOMIC DNA]</scope>
    <source>
        <strain evidence="2 3">GH-76</strain>
    </source>
</reference>